<dbReference type="Gene3D" id="3.40.50.1820">
    <property type="entry name" value="alpha/beta hydrolase"/>
    <property type="match status" value="1"/>
</dbReference>
<reference evidence="2" key="1">
    <citation type="submission" date="2014-05" db="EMBL/GenBank/DDBJ databases">
        <authorList>
            <person name="Horn Fabian"/>
        </authorList>
    </citation>
    <scope>NUCLEOTIDE SEQUENCE</scope>
</reference>
<protein>
    <submittedName>
        <fullName evidence="2">Uncharacterized protein</fullName>
    </submittedName>
</protein>
<organism evidence="2">
    <name type="scientific">Streptomyces iranensis</name>
    <dbReference type="NCBI Taxonomy" id="576784"/>
    <lineage>
        <taxon>Bacteria</taxon>
        <taxon>Bacillati</taxon>
        <taxon>Actinomycetota</taxon>
        <taxon>Actinomycetes</taxon>
        <taxon>Kitasatosporales</taxon>
        <taxon>Streptomycetaceae</taxon>
        <taxon>Streptomyces</taxon>
        <taxon>Streptomyces violaceusniger group</taxon>
    </lineage>
</organism>
<proteinExistence type="predicted"/>
<dbReference type="HOGENOM" id="CLU_2720625_0_0_11"/>
<accession>A0A060ZWI8</accession>
<evidence type="ECO:0000313" key="4">
    <source>
        <dbReference type="Proteomes" id="UP000756710"/>
    </source>
</evidence>
<dbReference type="AlphaFoldDB" id="A0A060ZWI8"/>
<dbReference type="EMBL" id="JAGGLR010000008">
    <property type="protein sequence ID" value="MBP2062268.1"/>
    <property type="molecule type" value="Genomic_DNA"/>
</dbReference>
<feature type="region of interest" description="Disordered" evidence="1">
    <location>
        <begin position="1"/>
        <end position="27"/>
    </location>
</feature>
<keyword evidence="4" id="KW-1185">Reference proteome</keyword>
<dbReference type="RefSeq" id="WP_052701421.1">
    <property type="nucleotide sequence ID" value="NZ_BAABDR010000003.1"/>
</dbReference>
<sequence length="72" mass="8055">MGRKKNVPAFDSCGLSAPENNLFGRGTTKARHFTPYSLRHTTGDDSARLDRDLPRTLALMNPTQTPPSRRTR</sequence>
<evidence type="ECO:0000256" key="1">
    <source>
        <dbReference type="SAM" id="MobiDB-lite"/>
    </source>
</evidence>
<dbReference type="EMBL" id="LK022848">
    <property type="protein sequence ID" value="CDR07539.1"/>
    <property type="molecule type" value="Genomic_DNA"/>
</dbReference>
<dbReference type="Proteomes" id="UP000756710">
    <property type="component" value="Unassembled WGS sequence"/>
</dbReference>
<evidence type="ECO:0000313" key="3">
    <source>
        <dbReference type="EMBL" id="MBP2062268.1"/>
    </source>
</evidence>
<reference evidence="3 4" key="2">
    <citation type="submission" date="2021-03" db="EMBL/GenBank/DDBJ databases">
        <title>Genomic Encyclopedia of Type Strains, Phase IV (KMG-IV): sequencing the most valuable type-strain genomes for metagenomic binning, comparative biology and taxonomic classification.</title>
        <authorList>
            <person name="Goeker M."/>
        </authorList>
    </citation>
    <scope>NUCLEOTIDE SEQUENCE [LARGE SCALE GENOMIC DNA]</scope>
    <source>
        <strain evidence="3 4">DSM 41954</strain>
    </source>
</reference>
<gene>
    <name evidence="3" type="ORF">J2Z30_003284</name>
    <name evidence="2" type="ORF">SIRAN4268</name>
</gene>
<dbReference type="InterPro" id="IPR029058">
    <property type="entry name" value="AB_hydrolase_fold"/>
</dbReference>
<name>A0A060ZWI8_9ACTN</name>
<evidence type="ECO:0000313" key="2">
    <source>
        <dbReference type="EMBL" id="CDR07539.1"/>
    </source>
</evidence>